<gene>
    <name evidence="4" type="ORF">QJ048_07225</name>
</gene>
<dbReference type="InterPro" id="IPR024618">
    <property type="entry name" value="DUF3857"/>
</dbReference>
<dbReference type="Gene3D" id="3.10.620.30">
    <property type="match status" value="1"/>
</dbReference>
<feature type="chain" id="PRO_5046587287" evidence="1">
    <location>
        <begin position="19"/>
        <end position="633"/>
    </location>
</feature>
<dbReference type="EMBL" id="JASBRG010000004">
    <property type="protein sequence ID" value="MDI3319559.1"/>
    <property type="molecule type" value="Genomic_DNA"/>
</dbReference>
<dbReference type="Pfam" id="PF12969">
    <property type="entry name" value="DUF3857"/>
    <property type="match status" value="1"/>
</dbReference>
<dbReference type="InterPro" id="IPR038765">
    <property type="entry name" value="Papain-like_cys_pep_sf"/>
</dbReference>
<accession>A0ABT6RCB8</accession>
<feature type="domain" description="DUF3857" evidence="3">
    <location>
        <begin position="58"/>
        <end position="212"/>
    </location>
</feature>
<dbReference type="Proteomes" id="UP001226434">
    <property type="component" value="Unassembled WGS sequence"/>
</dbReference>
<dbReference type="Gene3D" id="2.60.40.3140">
    <property type="match status" value="1"/>
</dbReference>
<keyword evidence="5" id="KW-1185">Reference proteome</keyword>
<dbReference type="Pfam" id="PF01841">
    <property type="entry name" value="Transglut_core"/>
    <property type="match status" value="1"/>
</dbReference>
<evidence type="ECO:0000313" key="4">
    <source>
        <dbReference type="EMBL" id="MDI3319559.1"/>
    </source>
</evidence>
<sequence>MKKVFQLLLCLCVGAVCKAGNVDYAVAKISPALMKDANVIKRLEEIKFEVVNVNKAHIYKKVAFTVLNENGNEWATIAESYDQLSSQPGISATLYDAMGVKIKSLKRSDISDVSTTDGFSLMQDMRLKRYDFYCRTYPYTVEYEVEQDFYYTMGFPDWIPVEKEMMSVQSSSFSVVLPADLHFRYKAFNYPFEPVKSNVNNKQVFSWKLQDFIAIKEESYAPSWAEVVPSVYTAPSEFAVQGYQGNMSNWQDYGKFVYALKKDRDALPVDIKARVHELVDGIADPRKKVAALYEFMQQNTRYVSVQLGIGGWQPFDATYVATKRYGDCKALSNYMFSLLKEAGIPSCYALVKAGDSFFMPDFPSHQSNHVILCVPMAKDTMWLECTDQTIAPGYMGSFTGGHYSLLINENGGTLVNVTNYKLNDNLQVRKTVATVDASGNTTIHESGLYKAEQQEDLHNLINHYAKDKQLEKMKTRFDLPQYDVVSFNWKEDKSPLPVINEEVELSATGYASVTGKRLFVMPNILSKSRSRPAIDDTRKFDIVQETEYRDVDTVEIKIPEGYTPEAMPQPQQIRTKFGKYTSSIKIDGNTIRYYRTMEHFSGRFPASAYNEFVQFYEQIYKADRSKVVMVKAN</sequence>
<feature type="domain" description="Transglutaminase-like" evidence="2">
    <location>
        <begin position="274"/>
        <end position="354"/>
    </location>
</feature>
<protein>
    <submittedName>
        <fullName evidence="4">DUF3857 domain-containing protein</fullName>
    </submittedName>
</protein>
<feature type="signal peptide" evidence="1">
    <location>
        <begin position="1"/>
        <end position="18"/>
    </location>
</feature>
<evidence type="ECO:0000256" key="1">
    <source>
        <dbReference type="SAM" id="SignalP"/>
    </source>
</evidence>
<dbReference type="SUPFAM" id="SSF54001">
    <property type="entry name" value="Cysteine proteinases"/>
    <property type="match status" value="1"/>
</dbReference>
<proteinExistence type="predicted"/>
<reference evidence="4 5" key="1">
    <citation type="submission" date="2023-05" db="EMBL/GenBank/DDBJ databases">
        <title>Genome sequence of Pinibacter sp. MAH-24.</title>
        <authorList>
            <person name="Huq M.A."/>
        </authorList>
    </citation>
    <scope>NUCLEOTIDE SEQUENCE [LARGE SCALE GENOMIC DNA]</scope>
    <source>
        <strain evidence="4 5">MAH-24</strain>
    </source>
</reference>
<keyword evidence="1" id="KW-0732">Signal</keyword>
<dbReference type="Gene3D" id="2.60.120.1130">
    <property type="match status" value="1"/>
</dbReference>
<evidence type="ECO:0000259" key="2">
    <source>
        <dbReference type="Pfam" id="PF01841"/>
    </source>
</evidence>
<evidence type="ECO:0000259" key="3">
    <source>
        <dbReference type="Pfam" id="PF12969"/>
    </source>
</evidence>
<dbReference type="InterPro" id="IPR002931">
    <property type="entry name" value="Transglutaminase-like"/>
</dbReference>
<organism evidence="4 5">
    <name type="scientific">Pinibacter soli</name>
    <dbReference type="NCBI Taxonomy" id="3044211"/>
    <lineage>
        <taxon>Bacteria</taxon>
        <taxon>Pseudomonadati</taxon>
        <taxon>Bacteroidota</taxon>
        <taxon>Chitinophagia</taxon>
        <taxon>Chitinophagales</taxon>
        <taxon>Chitinophagaceae</taxon>
        <taxon>Pinibacter</taxon>
    </lineage>
</organism>
<dbReference type="RefSeq" id="WP_282333675.1">
    <property type="nucleotide sequence ID" value="NZ_JASBRG010000004.1"/>
</dbReference>
<comment type="caution">
    <text evidence="4">The sequence shown here is derived from an EMBL/GenBank/DDBJ whole genome shotgun (WGS) entry which is preliminary data.</text>
</comment>
<name>A0ABT6RCB8_9BACT</name>
<evidence type="ECO:0000313" key="5">
    <source>
        <dbReference type="Proteomes" id="UP001226434"/>
    </source>
</evidence>